<name>A0A4Q7VNE4_9BURK</name>
<feature type="domain" description="Methyltransferase" evidence="1">
    <location>
        <begin position="28"/>
        <end position="107"/>
    </location>
</feature>
<dbReference type="CDD" id="cd02440">
    <property type="entry name" value="AdoMet_MTases"/>
    <property type="match status" value="1"/>
</dbReference>
<dbReference type="SUPFAM" id="SSF53335">
    <property type="entry name" value="S-adenosyl-L-methionine-dependent methyltransferases"/>
    <property type="match status" value="1"/>
</dbReference>
<organism evidence="2 3">
    <name type="scientific">Rivibacter subsaxonicus</name>
    <dbReference type="NCBI Taxonomy" id="457575"/>
    <lineage>
        <taxon>Bacteria</taxon>
        <taxon>Pseudomonadati</taxon>
        <taxon>Pseudomonadota</taxon>
        <taxon>Betaproteobacteria</taxon>
        <taxon>Burkholderiales</taxon>
        <taxon>Rivibacter</taxon>
    </lineage>
</organism>
<comment type="caution">
    <text evidence="2">The sequence shown here is derived from an EMBL/GenBank/DDBJ whole genome shotgun (WGS) entry which is preliminary data.</text>
</comment>
<proteinExistence type="predicted"/>
<accession>A0A4Q7VNE4</accession>
<dbReference type="InterPro" id="IPR041698">
    <property type="entry name" value="Methyltransf_25"/>
</dbReference>
<dbReference type="AlphaFoldDB" id="A0A4Q7VNE4"/>
<dbReference type="EMBL" id="SHKP01000006">
    <property type="protein sequence ID" value="RZT97886.1"/>
    <property type="molecule type" value="Genomic_DNA"/>
</dbReference>
<evidence type="ECO:0000259" key="1">
    <source>
        <dbReference type="Pfam" id="PF13649"/>
    </source>
</evidence>
<dbReference type="GO" id="GO:0008168">
    <property type="term" value="F:methyltransferase activity"/>
    <property type="evidence" value="ECO:0007669"/>
    <property type="project" value="UniProtKB-KW"/>
</dbReference>
<evidence type="ECO:0000313" key="3">
    <source>
        <dbReference type="Proteomes" id="UP000293671"/>
    </source>
</evidence>
<reference evidence="2 3" key="1">
    <citation type="submission" date="2019-02" db="EMBL/GenBank/DDBJ databases">
        <title>Genomic Encyclopedia of Type Strains, Phase IV (KMG-IV): sequencing the most valuable type-strain genomes for metagenomic binning, comparative biology and taxonomic classification.</title>
        <authorList>
            <person name="Goeker M."/>
        </authorList>
    </citation>
    <scope>NUCLEOTIDE SEQUENCE [LARGE SCALE GENOMIC DNA]</scope>
    <source>
        <strain evidence="2 3">DSM 19570</strain>
    </source>
</reference>
<keyword evidence="2" id="KW-0489">Methyltransferase</keyword>
<evidence type="ECO:0000313" key="2">
    <source>
        <dbReference type="EMBL" id="RZT97886.1"/>
    </source>
</evidence>
<dbReference type="GO" id="GO:0032259">
    <property type="term" value="P:methylation"/>
    <property type="evidence" value="ECO:0007669"/>
    <property type="project" value="UniProtKB-KW"/>
</dbReference>
<sequence length="188" mass="20051">MSTTPHGALAPSPWVMRFARHWPAGSRVLDLACGSGRHVRALAALGHRVTAADRDAAALAGLQGVAAELLAADLESGPWPLEGRRFDAVIVTNYLWRPRLEATLACVAPGGWWLHETFAAGNASVGRPSNPDFLLQPGELLALAAREGLRVVAYEDGFVDGPPRFVQRIAALREDVAPGAAPPRNRLD</sequence>
<dbReference type="Proteomes" id="UP000293671">
    <property type="component" value="Unassembled WGS sequence"/>
</dbReference>
<dbReference type="InterPro" id="IPR029063">
    <property type="entry name" value="SAM-dependent_MTases_sf"/>
</dbReference>
<dbReference type="Pfam" id="PF13649">
    <property type="entry name" value="Methyltransf_25"/>
    <property type="match status" value="1"/>
</dbReference>
<keyword evidence="3" id="KW-1185">Reference proteome</keyword>
<dbReference type="Gene3D" id="3.40.50.150">
    <property type="entry name" value="Vaccinia Virus protein VP39"/>
    <property type="match status" value="1"/>
</dbReference>
<protein>
    <submittedName>
        <fullName evidence="2">Methyltransferase family protein</fullName>
    </submittedName>
</protein>
<gene>
    <name evidence="2" type="ORF">EV670_2286</name>
</gene>
<keyword evidence="2" id="KW-0808">Transferase</keyword>